<dbReference type="InterPro" id="IPR014917">
    <property type="entry name" value="DUF1800"/>
</dbReference>
<dbReference type="AlphaFoldDB" id="A0A6C7E2S5"/>
<dbReference type="KEGG" id="aym:YM304_10430"/>
<sequence length="507" mass="56808">MPISEERVRHLLRRTEFVDRQARVDQLTGLASIEAAVDNVMAISAPSALSLGSGSDWERGQNFVRAWLDQMAGTSRPFRERMAFFWHGHIPSELGKVNSAPFMAEQIELWRSDGVNGNVGQLLKDMSLQVAMLRYLDNDRNFAESPNQNFARELMELFVLGVGNYVEADVEASTAAWTGHTAHWETGAYSFVVERHEYQAQTFLGRVINQNTKPFKDAGFQTIDVMLGLGDYAGGGTVPVGANLNRSTRSVAAEFLSKKLWQEFGEANTGTVPDGVLGDMVDALLDNDFDIRPWVRAMLVHDDFYPDTNPAVEGGLVRQPVEYMVALMEATGRNSSQVASLWLMDQAGQVLLYPPNVSGWKPNGYWVNASAFEARNRIALGCIWEIFDDYWSETIPWEERYKNFIQINGTKIYQDQIVGASLDSDDDPYNPPAPWHPFLTNEQLVDRLLDAMDVHYSNDTRQSLINFCASHWTDSPGSSANPPGSGNQYERRDVVLLALLAPEMHIN</sequence>
<keyword evidence="2" id="KW-1185">Reference proteome</keyword>
<reference evidence="1 2" key="1">
    <citation type="journal article" date="2013" name="Int. J. Syst. Evol. Microbiol.">
        <title>Ilumatobacter nonamiense sp. nov. and Ilumatobacter coccineum sp. nov., isolated from seashore sand.</title>
        <authorList>
            <person name="Matsumoto A."/>
            <person name="Kasai H."/>
            <person name="Matsuo Y."/>
            <person name="Shizuri Y."/>
            <person name="Ichikawa N."/>
            <person name="Fujita N."/>
            <person name="Omura S."/>
            <person name="Takahashi Y."/>
        </authorList>
    </citation>
    <scope>NUCLEOTIDE SEQUENCE [LARGE SCALE GENOMIC DNA]</scope>
    <source>
        <strain evidence="2">NBRC 103263 / KCTC 29153 / YM16-304</strain>
    </source>
</reference>
<dbReference type="RefSeq" id="WP_015440604.1">
    <property type="nucleotide sequence ID" value="NC_020520.1"/>
</dbReference>
<dbReference type="OrthoDB" id="9772295at2"/>
<accession>A0A6C7E2S5</accession>
<dbReference type="Pfam" id="PF08811">
    <property type="entry name" value="DUF1800"/>
    <property type="match status" value="1"/>
</dbReference>
<evidence type="ECO:0000313" key="2">
    <source>
        <dbReference type="Proteomes" id="UP000011863"/>
    </source>
</evidence>
<evidence type="ECO:0000313" key="1">
    <source>
        <dbReference type="EMBL" id="BAN01357.1"/>
    </source>
</evidence>
<gene>
    <name evidence="1" type="ORF">YM304_10430</name>
</gene>
<organism evidence="1 2">
    <name type="scientific">Ilumatobacter coccineus (strain NBRC 103263 / KCTC 29153 / YM16-304)</name>
    <dbReference type="NCBI Taxonomy" id="1313172"/>
    <lineage>
        <taxon>Bacteria</taxon>
        <taxon>Bacillati</taxon>
        <taxon>Actinomycetota</taxon>
        <taxon>Acidimicrobiia</taxon>
        <taxon>Acidimicrobiales</taxon>
        <taxon>Ilumatobacteraceae</taxon>
        <taxon>Ilumatobacter</taxon>
    </lineage>
</organism>
<proteinExistence type="predicted"/>
<protein>
    <recommendedName>
        <fullName evidence="3">DUF1800 domain-containing protein</fullName>
    </recommendedName>
</protein>
<dbReference type="EMBL" id="AP012057">
    <property type="protein sequence ID" value="BAN01357.1"/>
    <property type="molecule type" value="Genomic_DNA"/>
</dbReference>
<evidence type="ECO:0008006" key="3">
    <source>
        <dbReference type="Google" id="ProtNLM"/>
    </source>
</evidence>
<name>A0A6C7E2S5_ILUCY</name>
<dbReference type="Proteomes" id="UP000011863">
    <property type="component" value="Chromosome"/>
</dbReference>